<dbReference type="Proteomes" id="UP000179860">
    <property type="component" value="Chromosome 2"/>
</dbReference>
<dbReference type="RefSeq" id="WP_051374253.1">
    <property type="nucleotide sequence ID" value="NZ_CP017562.2"/>
</dbReference>
<dbReference type="EMBL" id="CP017562">
    <property type="protein sequence ID" value="APA89199.2"/>
    <property type="molecule type" value="Genomic_DNA"/>
</dbReference>
<dbReference type="OrthoDB" id="305758at2"/>
<dbReference type="AlphaFoldDB" id="A0A1I9YSM3"/>
<keyword evidence="4" id="KW-1185">Reference proteome</keyword>
<evidence type="ECO:0000313" key="3">
    <source>
        <dbReference type="EMBL" id="APA89199.2"/>
    </source>
</evidence>
<evidence type="ECO:0000256" key="1">
    <source>
        <dbReference type="ARBA" id="ARBA00022729"/>
    </source>
</evidence>
<dbReference type="GO" id="GO:0030976">
    <property type="term" value="F:thiamine pyrophosphate binding"/>
    <property type="evidence" value="ECO:0007669"/>
    <property type="project" value="TreeGrafter"/>
</dbReference>
<dbReference type="PANTHER" id="PTHR30006:SF2">
    <property type="entry name" value="ABC TRANSPORTER SUBSTRATE-BINDING PROTEIN"/>
    <property type="match status" value="1"/>
</dbReference>
<name>A0A1I9YSM3_9BURK</name>
<sequence length="352" mass="37807">MSLIDHQRRKLLQLMGAAGAVGLSLGSPLAMAASQSLAATTFPGAWEESQRKILLPAFRKAAGVSAVLTASQAVDTLTKLVAARNNPPFDVVMMDEGPYLQGIAQGVFEPIPAARVPNLANLPARFVDPKGLGVYVSAQVYGIAYNTERVKSAPKTWNDLLKPEFKGRVGLVSLDSTLGTVWMVALAKMLGGDEDHMDPAFDYIKRLMPNVGAVAANPGALGTLFQQAQVDIACHYINNVESLKAKGVPVALARPESNWGMVRSTMNIVKNTQVADLAAAYINTALSVEVQQQMTSAPYYVAPTNTKVPFGAALAAVAHNANDMTSFVQVDWARINPRRAEYIDRFNRLVKA</sequence>
<evidence type="ECO:0000256" key="2">
    <source>
        <dbReference type="SAM" id="SignalP"/>
    </source>
</evidence>
<organism evidence="3 4">
    <name type="scientific">Paraburkholderia sprentiae WSM5005</name>
    <dbReference type="NCBI Taxonomy" id="754502"/>
    <lineage>
        <taxon>Bacteria</taxon>
        <taxon>Pseudomonadati</taxon>
        <taxon>Pseudomonadota</taxon>
        <taxon>Betaproteobacteria</taxon>
        <taxon>Burkholderiales</taxon>
        <taxon>Burkholderiaceae</taxon>
        <taxon>Paraburkholderia</taxon>
    </lineage>
</organism>
<reference evidence="3" key="1">
    <citation type="submission" date="2016-09" db="EMBL/GenBank/DDBJ databases">
        <title>The Complete Genome of Burkholderia sprentiae wsm5005.</title>
        <authorList>
            <person name="De Meyer S."/>
            <person name="Wang P."/>
            <person name="Terpolilli J."/>
        </authorList>
    </citation>
    <scope>NUCLEOTIDE SEQUENCE [LARGE SCALE GENOMIC DNA]</scope>
    <source>
        <strain evidence="3">WSM5005</strain>
    </source>
</reference>
<dbReference type="STRING" id="754502.BJG93_20175"/>
<dbReference type="PROSITE" id="PS51318">
    <property type="entry name" value="TAT"/>
    <property type="match status" value="1"/>
</dbReference>
<dbReference type="GO" id="GO:0030288">
    <property type="term" value="C:outer membrane-bounded periplasmic space"/>
    <property type="evidence" value="ECO:0007669"/>
    <property type="project" value="TreeGrafter"/>
</dbReference>
<dbReference type="KEGG" id="pspw:BJG93_20175"/>
<dbReference type="GO" id="GO:0015888">
    <property type="term" value="P:thiamine transport"/>
    <property type="evidence" value="ECO:0007669"/>
    <property type="project" value="TreeGrafter"/>
</dbReference>
<dbReference type="InterPro" id="IPR006311">
    <property type="entry name" value="TAT_signal"/>
</dbReference>
<dbReference type="Gene3D" id="3.40.190.10">
    <property type="entry name" value="Periplasmic binding protein-like II"/>
    <property type="match status" value="2"/>
</dbReference>
<feature type="signal peptide" evidence="2">
    <location>
        <begin position="1"/>
        <end position="32"/>
    </location>
</feature>
<feature type="chain" id="PRO_5034152851" evidence="2">
    <location>
        <begin position="33"/>
        <end position="352"/>
    </location>
</feature>
<proteinExistence type="predicted"/>
<evidence type="ECO:0000313" key="4">
    <source>
        <dbReference type="Proteomes" id="UP000179860"/>
    </source>
</evidence>
<dbReference type="PANTHER" id="PTHR30006">
    <property type="entry name" value="THIAMINE-BINDING PERIPLASMIC PROTEIN-RELATED"/>
    <property type="match status" value="1"/>
</dbReference>
<reference evidence="3" key="2">
    <citation type="submission" date="2021-06" db="EMBL/GenBank/DDBJ databases">
        <authorList>
            <person name="Rogers T.H."/>
            <person name="Ramsay J.P."/>
            <person name="Wang P."/>
            <person name="Terpolilli J."/>
        </authorList>
    </citation>
    <scope>NUCLEOTIDE SEQUENCE</scope>
    <source>
        <strain evidence="3">WSM5005</strain>
    </source>
</reference>
<dbReference type="CDD" id="cd13589">
    <property type="entry name" value="PBP2_polyamine_RpCGA009"/>
    <property type="match status" value="1"/>
</dbReference>
<dbReference type="SUPFAM" id="SSF53850">
    <property type="entry name" value="Periplasmic binding protein-like II"/>
    <property type="match status" value="1"/>
</dbReference>
<dbReference type="Pfam" id="PF13343">
    <property type="entry name" value="SBP_bac_6"/>
    <property type="match status" value="1"/>
</dbReference>
<keyword evidence="1 2" id="KW-0732">Signal</keyword>
<protein>
    <submittedName>
        <fullName evidence="3">ABC transporter substrate-binding protein</fullName>
    </submittedName>
</protein>
<dbReference type="GO" id="GO:0030975">
    <property type="term" value="F:thiamine binding"/>
    <property type="evidence" value="ECO:0007669"/>
    <property type="project" value="TreeGrafter"/>
</dbReference>
<gene>
    <name evidence="3" type="ORF">BJG93_20175</name>
</gene>
<accession>A0A1I9YSM3</accession>